<dbReference type="GO" id="GO:0005216">
    <property type="term" value="F:monoatomic ion channel activity"/>
    <property type="evidence" value="ECO:0007669"/>
    <property type="project" value="InterPro"/>
</dbReference>
<feature type="transmembrane region" description="Helical" evidence="7">
    <location>
        <begin position="310"/>
        <end position="327"/>
    </location>
</feature>
<feature type="region of interest" description="Disordered" evidence="6">
    <location>
        <begin position="1"/>
        <end position="74"/>
    </location>
</feature>
<dbReference type="EMBL" id="KK583205">
    <property type="protein sequence ID" value="KDO29608.1"/>
    <property type="molecule type" value="Genomic_DNA"/>
</dbReference>
<feature type="transmembrane region" description="Helical" evidence="7">
    <location>
        <begin position="339"/>
        <end position="358"/>
    </location>
</feature>
<evidence type="ECO:0000313" key="9">
    <source>
        <dbReference type="EMBL" id="KDO29608.1"/>
    </source>
</evidence>
<feature type="transmembrane region" description="Helical" evidence="7">
    <location>
        <begin position="487"/>
        <end position="513"/>
    </location>
</feature>
<dbReference type="PANTHER" id="PTHR10582:SF2">
    <property type="entry name" value="INACTIVE"/>
    <property type="match status" value="1"/>
</dbReference>
<dbReference type="InterPro" id="IPR005821">
    <property type="entry name" value="Ion_trans_dom"/>
</dbReference>
<evidence type="ECO:0000256" key="2">
    <source>
        <dbReference type="ARBA" id="ARBA00022692"/>
    </source>
</evidence>
<evidence type="ECO:0000256" key="6">
    <source>
        <dbReference type="SAM" id="MobiDB-lite"/>
    </source>
</evidence>
<protein>
    <recommendedName>
        <fullName evidence="8">Ion transport domain-containing protein</fullName>
    </recommendedName>
</protein>
<feature type="compositionally biased region" description="Low complexity" evidence="6">
    <location>
        <begin position="49"/>
        <end position="61"/>
    </location>
</feature>
<dbReference type="RefSeq" id="XP_012199668.1">
    <property type="nucleotide sequence ID" value="XM_012344278.1"/>
</dbReference>
<dbReference type="GO" id="GO:0098703">
    <property type="term" value="P:calcium ion import across plasma membrane"/>
    <property type="evidence" value="ECO:0007669"/>
    <property type="project" value="TreeGrafter"/>
</dbReference>
<feature type="transmembrane region" description="Helical" evidence="7">
    <location>
        <begin position="209"/>
        <end position="226"/>
    </location>
</feature>
<evidence type="ECO:0000256" key="3">
    <source>
        <dbReference type="ARBA" id="ARBA00022737"/>
    </source>
</evidence>
<feature type="transmembrane region" description="Helical" evidence="7">
    <location>
        <begin position="278"/>
        <end position="298"/>
    </location>
</feature>
<evidence type="ECO:0000256" key="7">
    <source>
        <dbReference type="SAM" id="Phobius"/>
    </source>
</evidence>
<feature type="transmembrane region" description="Helical" evidence="7">
    <location>
        <begin position="177"/>
        <end position="197"/>
    </location>
</feature>
<accession>A0A067CGI1</accession>
<keyword evidence="10" id="KW-1185">Reference proteome</keyword>
<dbReference type="Pfam" id="PF00520">
    <property type="entry name" value="Ion_trans"/>
    <property type="match status" value="1"/>
</dbReference>
<feature type="transmembrane region" description="Helical" evidence="7">
    <location>
        <begin position="246"/>
        <end position="266"/>
    </location>
</feature>
<comment type="subcellular location">
    <subcellularLocation>
        <location evidence="1">Membrane</location>
        <topology evidence="1">Multi-pass membrane protein</topology>
    </subcellularLocation>
</comment>
<dbReference type="OMA" id="MRNSSND"/>
<evidence type="ECO:0000259" key="8">
    <source>
        <dbReference type="Pfam" id="PF00520"/>
    </source>
</evidence>
<feature type="transmembrane region" description="Helical" evidence="7">
    <location>
        <begin position="144"/>
        <end position="165"/>
    </location>
</feature>
<dbReference type="OrthoDB" id="77651at2759"/>
<feature type="transmembrane region" description="Helical" evidence="7">
    <location>
        <begin position="378"/>
        <end position="400"/>
    </location>
</feature>
<dbReference type="GeneID" id="24127951"/>
<evidence type="ECO:0000313" key="10">
    <source>
        <dbReference type="Proteomes" id="UP000030745"/>
    </source>
</evidence>
<dbReference type="VEuPathDB" id="FungiDB:SPRG_05561"/>
<organism evidence="9 10">
    <name type="scientific">Saprolegnia parasitica (strain CBS 223.65)</name>
    <dbReference type="NCBI Taxonomy" id="695850"/>
    <lineage>
        <taxon>Eukaryota</taxon>
        <taxon>Sar</taxon>
        <taxon>Stramenopiles</taxon>
        <taxon>Oomycota</taxon>
        <taxon>Saprolegniomycetes</taxon>
        <taxon>Saprolegniales</taxon>
        <taxon>Saprolegniaceae</taxon>
        <taxon>Saprolegnia</taxon>
    </lineage>
</organism>
<gene>
    <name evidence="9" type="ORF">SPRG_05561</name>
</gene>
<dbReference type="InterPro" id="IPR024862">
    <property type="entry name" value="TRPV"/>
</dbReference>
<sequence>MRNSSNDANTHFSNRRRDEIGVTVETAPDERDRTSLQQEAAKAQQPRHNSSASSKSLPPNSMRGEKKTTGYRSSQLALTSLRTKVRDSMLFSLLHNDDTFAGMAEWDRDAIEYEKKKLVQRPVMRLLVLLKWRAFGLRKYTEQILVHLLLLLALTVSLTCSLLTFQKIESQKDAEAAFIQVVSFWLVGITVLPLSLLVTRFMTWHNKKVCGYVILVLALCGAFFSLDAERVVLSFNTLVPLDTFLIKSSNIVLSLCAVYFCIFELRELAADCPVGDSLLCRCFFHLPSHVVTSIFKLVFAKTSSPYLESYWNRIQLPLFVLVLVYAVCELTSPFPEDTLVYAGIPTIFLLCLMCVQYLEAFRDVGYLLPMMRRMLTDVFRYLAFYLPIQCGYACAYYLLFKSQGENLKPYKAHFLYTGGFISSLSVIFPSANVTSEATLALLEVLKTKDKNDIFQGYETVPKSFVTTYLVTFAQINMEPFDQLASPAAYVLGYLLLVTHATIVIVMLLNVLIAMMDKTMGAHMDEAKLEACVTFAECVLRMEKTTTSTSEAYWGSLDMDMVDILYEELMHADDNEKRESGAVLDALASLGTNVDDLQKRV</sequence>
<dbReference type="PANTHER" id="PTHR10582">
    <property type="entry name" value="TRANSIENT RECEPTOR POTENTIAL ION CHANNEL PROTEIN"/>
    <property type="match status" value="1"/>
</dbReference>
<feature type="compositionally biased region" description="Polar residues" evidence="6">
    <location>
        <begin position="1"/>
        <end position="12"/>
    </location>
</feature>
<keyword evidence="4 7" id="KW-1133">Transmembrane helix</keyword>
<dbReference type="AlphaFoldDB" id="A0A067CGI1"/>
<dbReference type="Proteomes" id="UP000030745">
    <property type="component" value="Unassembled WGS sequence"/>
</dbReference>
<keyword evidence="5 7" id="KW-0472">Membrane</keyword>
<evidence type="ECO:0000256" key="4">
    <source>
        <dbReference type="ARBA" id="ARBA00022989"/>
    </source>
</evidence>
<keyword evidence="2 7" id="KW-0812">Transmembrane</keyword>
<feature type="transmembrane region" description="Helical" evidence="7">
    <location>
        <begin position="412"/>
        <end position="431"/>
    </location>
</feature>
<dbReference type="GO" id="GO:0005886">
    <property type="term" value="C:plasma membrane"/>
    <property type="evidence" value="ECO:0007669"/>
    <property type="project" value="TreeGrafter"/>
</dbReference>
<evidence type="ECO:0000256" key="1">
    <source>
        <dbReference type="ARBA" id="ARBA00004141"/>
    </source>
</evidence>
<evidence type="ECO:0000256" key="5">
    <source>
        <dbReference type="ARBA" id="ARBA00023136"/>
    </source>
</evidence>
<dbReference type="KEGG" id="spar:SPRG_05561"/>
<name>A0A067CGI1_SAPPC</name>
<keyword evidence="3" id="KW-0677">Repeat</keyword>
<feature type="domain" description="Ion transport" evidence="8">
    <location>
        <begin position="294"/>
        <end position="515"/>
    </location>
</feature>
<reference evidence="9 10" key="1">
    <citation type="journal article" date="2013" name="PLoS Genet.">
        <title>Distinctive expansion of potential virulence genes in the genome of the oomycete fish pathogen Saprolegnia parasitica.</title>
        <authorList>
            <person name="Jiang R.H."/>
            <person name="de Bruijn I."/>
            <person name="Haas B.J."/>
            <person name="Belmonte R."/>
            <person name="Lobach L."/>
            <person name="Christie J."/>
            <person name="van den Ackerveken G."/>
            <person name="Bottin A."/>
            <person name="Bulone V."/>
            <person name="Diaz-Moreno S.M."/>
            <person name="Dumas B."/>
            <person name="Fan L."/>
            <person name="Gaulin E."/>
            <person name="Govers F."/>
            <person name="Grenville-Briggs L.J."/>
            <person name="Horner N.R."/>
            <person name="Levin J.Z."/>
            <person name="Mammella M."/>
            <person name="Meijer H.J."/>
            <person name="Morris P."/>
            <person name="Nusbaum C."/>
            <person name="Oome S."/>
            <person name="Phillips A.J."/>
            <person name="van Rooyen D."/>
            <person name="Rzeszutek E."/>
            <person name="Saraiva M."/>
            <person name="Secombes C.J."/>
            <person name="Seidl M.F."/>
            <person name="Snel B."/>
            <person name="Stassen J.H."/>
            <person name="Sykes S."/>
            <person name="Tripathy S."/>
            <person name="van den Berg H."/>
            <person name="Vega-Arreguin J.C."/>
            <person name="Wawra S."/>
            <person name="Young S.K."/>
            <person name="Zeng Q."/>
            <person name="Dieguez-Uribeondo J."/>
            <person name="Russ C."/>
            <person name="Tyler B.M."/>
            <person name="van West P."/>
        </authorList>
    </citation>
    <scope>NUCLEOTIDE SEQUENCE [LARGE SCALE GENOMIC DNA]</scope>
    <source>
        <strain evidence="9 10">CBS 223.65</strain>
    </source>
</reference>
<proteinExistence type="predicted"/>